<evidence type="ECO:0000313" key="1">
    <source>
        <dbReference type="EMBL" id="CDY59649.1"/>
    </source>
</evidence>
<sequence>MRQIILGGEPMGVYILHLGVKSIAIEEKNLIMFFTLQRSDKFKHSVSIKSARELLPLVVLLLIAICHAIFEVSKFVCFMVKLDIFLQICQRES</sequence>
<proteinExistence type="predicted"/>
<accession>A0A078J5Q2</accession>
<dbReference type="AlphaFoldDB" id="A0A078J5Q2"/>
<dbReference type="Proteomes" id="UP000028999">
    <property type="component" value="Unassembled WGS sequence"/>
</dbReference>
<dbReference type="PaxDb" id="3708-A0A078J5Q2"/>
<reference evidence="1 2" key="1">
    <citation type="journal article" date="2014" name="Science">
        <title>Plant genetics. Early allopolyploid evolution in the post-Neolithic Brassica napus oilseed genome.</title>
        <authorList>
            <person name="Chalhoub B."/>
            <person name="Denoeud F."/>
            <person name="Liu S."/>
            <person name="Parkin I.A."/>
            <person name="Tang H."/>
            <person name="Wang X."/>
            <person name="Chiquet J."/>
            <person name="Belcram H."/>
            <person name="Tong C."/>
            <person name="Samans B."/>
            <person name="Correa M."/>
            <person name="Da Silva C."/>
            <person name="Just J."/>
            <person name="Falentin C."/>
            <person name="Koh C.S."/>
            <person name="Le Clainche I."/>
            <person name="Bernard M."/>
            <person name="Bento P."/>
            <person name="Noel B."/>
            <person name="Labadie K."/>
            <person name="Alberti A."/>
            <person name="Charles M."/>
            <person name="Arnaud D."/>
            <person name="Guo H."/>
            <person name="Daviaud C."/>
            <person name="Alamery S."/>
            <person name="Jabbari K."/>
            <person name="Zhao M."/>
            <person name="Edger P.P."/>
            <person name="Chelaifa H."/>
            <person name="Tack D."/>
            <person name="Lassalle G."/>
            <person name="Mestiri I."/>
            <person name="Schnel N."/>
            <person name="Le Paslier M.C."/>
            <person name="Fan G."/>
            <person name="Renault V."/>
            <person name="Bayer P.E."/>
            <person name="Golicz A.A."/>
            <person name="Manoli S."/>
            <person name="Lee T.H."/>
            <person name="Thi V.H."/>
            <person name="Chalabi S."/>
            <person name="Hu Q."/>
            <person name="Fan C."/>
            <person name="Tollenaere R."/>
            <person name="Lu Y."/>
            <person name="Battail C."/>
            <person name="Shen J."/>
            <person name="Sidebottom C.H."/>
            <person name="Wang X."/>
            <person name="Canaguier A."/>
            <person name="Chauveau A."/>
            <person name="Berard A."/>
            <person name="Deniot G."/>
            <person name="Guan M."/>
            <person name="Liu Z."/>
            <person name="Sun F."/>
            <person name="Lim Y.P."/>
            <person name="Lyons E."/>
            <person name="Town C.D."/>
            <person name="Bancroft I."/>
            <person name="Wang X."/>
            <person name="Meng J."/>
            <person name="Ma J."/>
            <person name="Pires J.C."/>
            <person name="King G.J."/>
            <person name="Brunel D."/>
            <person name="Delourme R."/>
            <person name="Renard M."/>
            <person name="Aury J.M."/>
            <person name="Adams K.L."/>
            <person name="Batley J."/>
            <person name="Snowdon R.J."/>
            <person name="Tost J."/>
            <person name="Edwards D."/>
            <person name="Zhou Y."/>
            <person name="Hua W."/>
            <person name="Sharpe A.G."/>
            <person name="Paterson A.H."/>
            <person name="Guan C."/>
            <person name="Wincker P."/>
        </authorList>
    </citation>
    <scope>NUCLEOTIDE SEQUENCE [LARGE SCALE GENOMIC DNA]</scope>
    <source>
        <strain evidence="2">cv. Darmor-bzh</strain>
    </source>
</reference>
<name>A0A078J5Q2_BRANA</name>
<evidence type="ECO:0000313" key="2">
    <source>
        <dbReference type="Proteomes" id="UP000028999"/>
    </source>
</evidence>
<organism evidence="1 2">
    <name type="scientific">Brassica napus</name>
    <name type="common">Rape</name>
    <dbReference type="NCBI Taxonomy" id="3708"/>
    <lineage>
        <taxon>Eukaryota</taxon>
        <taxon>Viridiplantae</taxon>
        <taxon>Streptophyta</taxon>
        <taxon>Embryophyta</taxon>
        <taxon>Tracheophyta</taxon>
        <taxon>Spermatophyta</taxon>
        <taxon>Magnoliopsida</taxon>
        <taxon>eudicotyledons</taxon>
        <taxon>Gunneridae</taxon>
        <taxon>Pentapetalae</taxon>
        <taxon>rosids</taxon>
        <taxon>malvids</taxon>
        <taxon>Brassicales</taxon>
        <taxon>Brassicaceae</taxon>
        <taxon>Brassiceae</taxon>
        <taxon>Brassica</taxon>
    </lineage>
</organism>
<protein>
    <submittedName>
        <fullName evidence="1">BnaAnng16200D protein</fullName>
    </submittedName>
</protein>
<dbReference type="EMBL" id="LK033791">
    <property type="protein sequence ID" value="CDY59649.1"/>
    <property type="molecule type" value="Genomic_DNA"/>
</dbReference>
<keyword evidence="2" id="KW-1185">Reference proteome</keyword>
<gene>
    <name evidence="1" type="primary">BnaAnng16200D</name>
    <name evidence="1" type="ORF">GSBRNA2T00027522001</name>
</gene>
<dbReference type="Gramene" id="CDY59649">
    <property type="protein sequence ID" value="CDY59649"/>
    <property type="gene ID" value="GSBRNA2T00027522001"/>
</dbReference>